<protein>
    <recommendedName>
        <fullName evidence="4">DUF2059 domain-containing protein</fullName>
    </recommendedName>
</protein>
<dbReference type="STRING" id="1871111.GCA_001704615_02613"/>
<organism evidence="2 3">
    <name type="scientific">Acinetobacter defluvii</name>
    <dbReference type="NCBI Taxonomy" id="1871111"/>
    <lineage>
        <taxon>Bacteria</taxon>
        <taxon>Pseudomonadati</taxon>
        <taxon>Pseudomonadota</taxon>
        <taxon>Gammaproteobacteria</taxon>
        <taxon>Moraxellales</taxon>
        <taxon>Moraxellaceae</taxon>
        <taxon>Acinetobacter</taxon>
    </lineage>
</organism>
<feature type="signal peptide" evidence="1">
    <location>
        <begin position="1"/>
        <end position="21"/>
    </location>
</feature>
<evidence type="ECO:0008006" key="4">
    <source>
        <dbReference type="Google" id="ProtNLM"/>
    </source>
</evidence>
<dbReference type="OrthoDB" id="6690174at2"/>
<accession>A0A2S2FGJ6</accession>
<dbReference type="KEGG" id="adv:DJ533_16380"/>
<feature type="chain" id="PRO_5015428373" description="DUF2059 domain-containing protein" evidence="1">
    <location>
        <begin position="22"/>
        <end position="169"/>
    </location>
</feature>
<sequence>MKIKPYVFSILLFGLSLQAFAAPATTQQIQQLIKLEHWDQFKPALLQQSMPNMKAATEELMLEQIQQSDPQPITADQQVLIIQISDIIINDMIERVDEQAFLNNIYAAYQTLSKAQAAALLNVYKKPHMQNAGKNIPVMIAHMVDASTNDFNKLISLTEIQDIIRENQQ</sequence>
<keyword evidence="1" id="KW-0732">Signal</keyword>
<dbReference type="AlphaFoldDB" id="A0A2S2FGJ6"/>
<reference evidence="2" key="1">
    <citation type="submission" date="2019-08" db="EMBL/GenBank/DDBJ databases">
        <title>The complete genome of Acinetobacter defluvii strain WCHAD010030.</title>
        <authorList>
            <person name="Hu Y."/>
            <person name="Qin J."/>
            <person name="Feng Y."/>
            <person name="Zong Z."/>
        </authorList>
    </citation>
    <scope>NUCLEOTIDE SEQUENCE</scope>
    <source>
        <strain evidence="2">WCHA30</strain>
    </source>
</reference>
<evidence type="ECO:0000313" key="3">
    <source>
        <dbReference type="Proteomes" id="UP000245977"/>
    </source>
</evidence>
<keyword evidence="3" id="KW-1185">Reference proteome</keyword>
<evidence type="ECO:0000313" key="2">
    <source>
        <dbReference type="EMBL" id="AWL30030.1"/>
    </source>
</evidence>
<dbReference type="RefSeq" id="WP_065993475.1">
    <property type="nucleotide sequence ID" value="NZ_CP029397.2"/>
</dbReference>
<proteinExistence type="predicted"/>
<dbReference type="Proteomes" id="UP000245977">
    <property type="component" value="Chromosome"/>
</dbReference>
<gene>
    <name evidence="2" type="ORF">DJ533_16380</name>
</gene>
<dbReference type="EMBL" id="CP029397">
    <property type="protein sequence ID" value="AWL30030.1"/>
    <property type="molecule type" value="Genomic_DNA"/>
</dbReference>
<name>A0A2S2FGJ6_9GAMM</name>
<evidence type="ECO:0000256" key="1">
    <source>
        <dbReference type="SAM" id="SignalP"/>
    </source>
</evidence>